<name>A0A8C9T7X8_SCLFO</name>
<sequence length="396" mass="44593">MVRNHQHDMGECNRNNMTLGNDTLVCPLLRSMLTSLSLNQNQNTNLAVVAVHGIFSGMGILENALILWVVGFRVRRTVAAVWVLNLALSDFLATLTLPLFTYYLYSSHSWKLGEPLCVAQSTLFFLNMFVSAFLLAVISLDRCLLVMQPIWSRRQRSVATAWKICGLGWLLAAINTVPYSIFRAVSCKTDGRNLCYHNFARFSTPATLNHDCRLRQETTAMSKLLLAFLIPLSVIAASYISLSRKLQQRQVMRENRMLNGNIQHCSATGRFASPLSPRFSKMVVAVIMVFILTWSPYHAFCLLEVTSEYYPNIRKVVEVGLPIATTFSFLNAVLNPFLYAFSCPHFCVRIRESMGALLEGLLDEGILRSQLRAESRRFSSFRGTTTTNGIEFNGFA</sequence>
<reference evidence="12" key="2">
    <citation type="submission" date="2025-08" db="UniProtKB">
        <authorList>
            <consortium name="Ensembl"/>
        </authorList>
    </citation>
    <scope>IDENTIFICATION</scope>
</reference>
<evidence type="ECO:0000256" key="4">
    <source>
        <dbReference type="ARBA" id="ARBA00023040"/>
    </source>
</evidence>
<dbReference type="PANTHER" id="PTHR24225:SF50">
    <property type="entry name" value="PROSTAGLANDIN D2 RECEPTOR 2-LIKE"/>
    <property type="match status" value="1"/>
</dbReference>
<reference evidence="12 13" key="1">
    <citation type="submission" date="2019-04" db="EMBL/GenBank/DDBJ databases">
        <authorList>
            <consortium name="Wellcome Sanger Institute Data Sharing"/>
        </authorList>
    </citation>
    <scope>NUCLEOTIDE SEQUENCE [LARGE SCALE GENOMIC DNA]</scope>
</reference>
<evidence type="ECO:0000256" key="5">
    <source>
        <dbReference type="ARBA" id="ARBA00023136"/>
    </source>
</evidence>
<evidence type="ECO:0000256" key="1">
    <source>
        <dbReference type="ARBA" id="ARBA00004141"/>
    </source>
</evidence>
<accession>A0A8C9T7X8</accession>
<keyword evidence="7 9" id="KW-0807">Transducer</keyword>
<dbReference type="PROSITE" id="PS00237">
    <property type="entry name" value="G_PROTEIN_RECEP_F1_1"/>
    <property type="match status" value="1"/>
</dbReference>
<dbReference type="GO" id="GO:0004930">
    <property type="term" value="F:G protein-coupled receptor activity"/>
    <property type="evidence" value="ECO:0007669"/>
    <property type="project" value="UniProtKB-KW"/>
</dbReference>
<dbReference type="GeneTree" id="ENSGT00940000162009"/>
<dbReference type="PRINTS" id="PR00237">
    <property type="entry name" value="GPCRRHODOPSN"/>
</dbReference>
<gene>
    <name evidence="12" type="primary">PTGDR2</name>
</gene>
<dbReference type="PANTHER" id="PTHR24225">
    <property type="entry name" value="CHEMOTACTIC RECEPTOR"/>
    <property type="match status" value="1"/>
</dbReference>
<organism evidence="12 13">
    <name type="scientific">Scleropages formosus</name>
    <name type="common">Asian bonytongue</name>
    <name type="synonym">Osteoglossum formosum</name>
    <dbReference type="NCBI Taxonomy" id="113540"/>
    <lineage>
        <taxon>Eukaryota</taxon>
        <taxon>Metazoa</taxon>
        <taxon>Chordata</taxon>
        <taxon>Craniata</taxon>
        <taxon>Vertebrata</taxon>
        <taxon>Euteleostomi</taxon>
        <taxon>Actinopterygii</taxon>
        <taxon>Neopterygii</taxon>
        <taxon>Teleostei</taxon>
        <taxon>Osteoglossocephala</taxon>
        <taxon>Osteoglossomorpha</taxon>
        <taxon>Osteoglossiformes</taxon>
        <taxon>Osteoglossidae</taxon>
        <taxon>Scleropages</taxon>
    </lineage>
</organism>
<evidence type="ECO:0000256" key="10">
    <source>
        <dbReference type="SAM" id="Phobius"/>
    </source>
</evidence>
<feature type="transmembrane region" description="Helical" evidence="10">
    <location>
        <begin position="46"/>
        <end position="70"/>
    </location>
</feature>
<feature type="domain" description="G-protein coupled receptors family 1 profile" evidence="11">
    <location>
        <begin position="62"/>
        <end position="339"/>
    </location>
</feature>
<dbReference type="OrthoDB" id="10008828at2759"/>
<evidence type="ECO:0000256" key="2">
    <source>
        <dbReference type="ARBA" id="ARBA00022692"/>
    </source>
</evidence>
<dbReference type="Pfam" id="PF00001">
    <property type="entry name" value="7tm_1"/>
    <property type="match status" value="1"/>
</dbReference>
<dbReference type="AlphaFoldDB" id="A0A8C9T7X8"/>
<dbReference type="Proteomes" id="UP000694397">
    <property type="component" value="Chromosome 5"/>
</dbReference>
<evidence type="ECO:0000256" key="6">
    <source>
        <dbReference type="ARBA" id="ARBA00023170"/>
    </source>
</evidence>
<dbReference type="Ensembl" id="ENSSFOT00015048592.1">
    <property type="protein sequence ID" value="ENSSFOP00015048316.1"/>
    <property type="gene ID" value="ENSSFOG00015004241.2"/>
</dbReference>
<dbReference type="PRINTS" id="PR00526">
    <property type="entry name" value="FMETLEUPHER"/>
</dbReference>
<dbReference type="GO" id="GO:0007204">
    <property type="term" value="P:positive regulation of cytosolic calcium ion concentration"/>
    <property type="evidence" value="ECO:0007669"/>
    <property type="project" value="TreeGrafter"/>
</dbReference>
<proteinExistence type="inferred from homology"/>
<keyword evidence="13" id="KW-1185">Reference proteome</keyword>
<feature type="transmembrane region" description="Helical" evidence="10">
    <location>
        <begin position="82"/>
        <end position="103"/>
    </location>
</feature>
<evidence type="ECO:0000256" key="7">
    <source>
        <dbReference type="ARBA" id="ARBA00023224"/>
    </source>
</evidence>
<feature type="transmembrane region" description="Helical" evidence="10">
    <location>
        <begin position="224"/>
        <end position="242"/>
    </location>
</feature>
<dbReference type="InterPro" id="IPR017452">
    <property type="entry name" value="GPCR_Rhodpsn_7TM"/>
</dbReference>
<feature type="transmembrane region" description="Helical" evidence="10">
    <location>
        <begin position="123"/>
        <end position="140"/>
    </location>
</feature>
<keyword evidence="5 10" id="KW-0472">Membrane</keyword>
<dbReference type="KEGG" id="sfm:108930895"/>
<evidence type="ECO:0000256" key="8">
    <source>
        <dbReference type="ARBA" id="ARBA00025736"/>
    </source>
</evidence>
<reference evidence="12" key="3">
    <citation type="submission" date="2025-09" db="UniProtKB">
        <authorList>
            <consortium name="Ensembl"/>
        </authorList>
    </citation>
    <scope>IDENTIFICATION</scope>
</reference>
<evidence type="ECO:0000259" key="11">
    <source>
        <dbReference type="PROSITE" id="PS50262"/>
    </source>
</evidence>
<evidence type="ECO:0000313" key="12">
    <source>
        <dbReference type="Ensembl" id="ENSSFOP00015048316.1"/>
    </source>
</evidence>
<dbReference type="GO" id="GO:0005886">
    <property type="term" value="C:plasma membrane"/>
    <property type="evidence" value="ECO:0007669"/>
    <property type="project" value="TreeGrafter"/>
</dbReference>
<feature type="transmembrane region" description="Helical" evidence="10">
    <location>
        <begin position="161"/>
        <end position="182"/>
    </location>
</feature>
<dbReference type="InterPro" id="IPR000826">
    <property type="entry name" value="Formyl_rcpt-rel"/>
</dbReference>
<dbReference type="PROSITE" id="PS50262">
    <property type="entry name" value="G_PROTEIN_RECEP_F1_2"/>
    <property type="match status" value="1"/>
</dbReference>
<protein>
    <submittedName>
        <fullName evidence="12">Prostaglandin D2 receptor 2</fullName>
    </submittedName>
</protein>
<dbReference type="GO" id="GO:0004875">
    <property type="term" value="F:complement receptor activity"/>
    <property type="evidence" value="ECO:0007669"/>
    <property type="project" value="TreeGrafter"/>
</dbReference>
<feature type="transmembrane region" description="Helical" evidence="10">
    <location>
        <begin position="279"/>
        <end position="299"/>
    </location>
</feature>
<keyword evidence="4 9" id="KW-0297">G-protein coupled receptor</keyword>
<keyword evidence="2 9" id="KW-0812">Transmembrane</keyword>
<evidence type="ECO:0000256" key="9">
    <source>
        <dbReference type="RuleBase" id="RU000688"/>
    </source>
</evidence>
<comment type="similarity">
    <text evidence="8">Belongs to the chemokine-like receptor (CMKLR) family.</text>
</comment>
<evidence type="ECO:0000256" key="3">
    <source>
        <dbReference type="ARBA" id="ARBA00022989"/>
    </source>
</evidence>
<feature type="transmembrane region" description="Helical" evidence="10">
    <location>
        <begin position="319"/>
        <end position="341"/>
    </location>
</feature>
<keyword evidence="6 9" id="KW-0675">Receptor</keyword>
<dbReference type="Gene3D" id="1.20.1070.10">
    <property type="entry name" value="Rhodopsin 7-helix transmembrane proteins"/>
    <property type="match status" value="1"/>
</dbReference>
<dbReference type="SUPFAM" id="SSF81321">
    <property type="entry name" value="Family A G protein-coupled receptor-like"/>
    <property type="match status" value="1"/>
</dbReference>
<evidence type="ECO:0000313" key="13">
    <source>
        <dbReference type="Proteomes" id="UP000694397"/>
    </source>
</evidence>
<keyword evidence="3 10" id="KW-1133">Transmembrane helix</keyword>
<dbReference type="InterPro" id="IPR000276">
    <property type="entry name" value="GPCR_Rhodpsn"/>
</dbReference>
<comment type="similarity">
    <text evidence="9">Belongs to the G-protein coupled receptor 1 family.</text>
</comment>
<dbReference type="GO" id="GO:0007200">
    <property type="term" value="P:phospholipase C-activating G protein-coupled receptor signaling pathway"/>
    <property type="evidence" value="ECO:0007669"/>
    <property type="project" value="TreeGrafter"/>
</dbReference>
<comment type="subcellular location">
    <subcellularLocation>
        <location evidence="1">Membrane</location>
        <topology evidence="1">Multi-pass membrane protein</topology>
    </subcellularLocation>
</comment>
<dbReference type="GO" id="GO:0006954">
    <property type="term" value="P:inflammatory response"/>
    <property type="evidence" value="ECO:0007669"/>
    <property type="project" value="TreeGrafter"/>
</dbReference>